<dbReference type="KEGG" id="abp:AGABI1DRAFT132951"/>
<dbReference type="SMART" id="SM00028">
    <property type="entry name" value="TPR"/>
    <property type="match status" value="4"/>
</dbReference>
<dbReference type="STRING" id="597362.K5WHG7"/>
<feature type="region of interest" description="Disordered" evidence="4">
    <location>
        <begin position="665"/>
        <end position="734"/>
    </location>
</feature>
<feature type="compositionally biased region" description="Acidic residues" evidence="4">
    <location>
        <begin position="669"/>
        <end position="694"/>
    </location>
</feature>
<feature type="compositionally biased region" description="Basic residues" evidence="4">
    <location>
        <begin position="996"/>
        <end position="1008"/>
    </location>
</feature>
<dbReference type="PANTHER" id="PTHR23083">
    <property type="entry name" value="TETRATRICOPEPTIDE REPEAT PROTEIN, TPR"/>
    <property type="match status" value="1"/>
</dbReference>
<feature type="compositionally biased region" description="Low complexity" evidence="4">
    <location>
        <begin position="723"/>
        <end position="734"/>
    </location>
</feature>
<feature type="compositionally biased region" description="Polar residues" evidence="4">
    <location>
        <begin position="809"/>
        <end position="820"/>
    </location>
</feature>
<dbReference type="PROSITE" id="PS50005">
    <property type="entry name" value="TPR"/>
    <property type="match status" value="2"/>
</dbReference>
<gene>
    <name evidence="5" type="ORF">AGABI1DRAFT_132951</name>
</gene>
<feature type="compositionally biased region" description="Pro residues" evidence="4">
    <location>
        <begin position="1051"/>
        <end position="1060"/>
    </location>
</feature>
<protein>
    <recommendedName>
        <fullName evidence="7">TPR-like protein</fullName>
    </recommendedName>
</protein>
<feature type="repeat" description="TPR" evidence="3">
    <location>
        <begin position="1290"/>
        <end position="1323"/>
    </location>
</feature>
<dbReference type="GeneID" id="18827812"/>
<dbReference type="InterPro" id="IPR011990">
    <property type="entry name" value="TPR-like_helical_dom_sf"/>
</dbReference>
<evidence type="ECO:0000256" key="1">
    <source>
        <dbReference type="ARBA" id="ARBA00002550"/>
    </source>
</evidence>
<dbReference type="PANTHER" id="PTHR23083:SF464">
    <property type="entry name" value="TETRATRICOPEPTIDE REPEAT DOMAIN 7, ISOFORM A"/>
    <property type="match status" value="1"/>
</dbReference>
<dbReference type="InParanoid" id="K5WHG7"/>
<feature type="region of interest" description="Disordered" evidence="4">
    <location>
        <begin position="800"/>
        <end position="831"/>
    </location>
</feature>
<proteinExistence type="inferred from homology"/>
<organism evidence="5 6">
    <name type="scientific">Agaricus bisporus var. burnettii (strain JB137-S8 / ATCC MYA-4627 / FGSC 10392)</name>
    <name type="common">White button mushroom</name>
    <dbReference type="NCBI Taxonomy" id="597362"/>
    <lineage>
        <taxon>Eukaryota</taxon>
        <taxon>Fungi</taxon>
        <taxon>Dikarya</taxon>
        <taxon>Basidiomycota</taxon>
        <taxon>Agaricomycotina</taxon>
        <taxon>Agaricomycetes</taxon>
        <taxon>Agaricomycetidae</taxon>
        <taxon>Agaricales</taxon>
        <taxon>Agaricineae</taxon>
        <taxon>Agaricaceae</taxon>
        <taxon>Agaricus</taxon>
    </lineage>
</organism>
<comment type="similarity">
    <text evidence="2">Belongs to the YPP1 family.</text>
</comment>
<reference evidence="6" key="1">
    <citation type="journal article" date="2012" name="Proc. Natl. Acad. Sci. U.S.A.">
        <title>Genome sequence of the button mushroom Agaricus bisporus reveals mechanisms governing adaptation to a humic-rich ecological niche.</title>
        <authorList>
            <person name="Morin E."/>
            <person name="Kohler A."/>
            <person name="Baker A.R."/>
            <person name="Foulongne-Oriol M."/>
            <person name="Lombard V."/>
            <person name="Nagy L.G."/>
            <person name="Ohm R.A."/>
            <person name="Patyshakuliyeva A."/>
            <person name="Brun A."/>
            <person name="Aerts A.L."/>
            <person name="Bailey A.M."/>
            <person name="Billette C."/>
            <person name="Coutinho P.M."/>
            <person name="Deakin G."/>
            <person name="Doddapaneni H."/>
            <person name="Floudas D."/>
            <person name="Grimwood J."/>
            <person name="Hilden K."/>
            <person name="Kuees U."/>
            <person name="LaButti K.M."/>
            <person name="Lapidus A."/>
            <person name="Lindquist E.A."/>
            <person name="Lucas S.M."/>
            <person name="Murat C."/>
            <person name="Riley R.W."/>
            <person name="Salamov A.A."/>
            <person name="Schmutz J."/>
            <person name="Subramanian V."/>
            <person name="Woesten H.A.B."/>
            <person name="Xu J."/>
            <person name="Eastwood D.C."/>
            <person name="Foster G.D."/>
            <person name="Sonnenberg A.S."/>
            <person name="Cullen D."/>
            <person name="de Vries R.P."/>
            <person name="Lundell T."/>
            <person name="Hibbett D.S."/>
            <person name="Henrissat B."/>
            <person name="Burton K.S."/>
            <person name="Kerrigan R.W."/>
            <person name="Challen M.P."/>
            <person name="Grigoriev I.V."/>
            <person name="Martin F."/>
        </authorList>
    </citation>
    <scope>NUCLEOTIDE SEQUENCE [LARGE SCALE GENOMIC DNA]</scope>
    <source>
        <strain evidence="6">JB137-S8 / ATCC MYA-4627 / FGSC 10392</strain>
    </source>
</reference>
<name>K5WHG7_AGABU</name>
<dbReference type="Proteomes" id="UP000008493">
    <property type="component" value="Unassembled WGS sequence"/>
</dbReference>
<sequence>MATAKERHYWAHLRAALSAGQWTAAYPAKAPNGVALSWPELIRKFNKHCKGFTHIAEVAAQTQVLASLLSTGVDDEDVHGNTLRPPLDLGDECLVPRSQVEAASVGYEALRNLEPSNSSNFALAYYAYALDKPSESLEYLSKVPDPVLLVPNPDPPIASSASHASSAVTSHSILPEINDGRAWALTESFRGICLQGMSYEKLYPSDPRRALRAYLTSLPLFTILTSSSFTILSSTTSNQPSTAATTTTTTQPSNGKLDFTPFLQSRELWRWVERLLWRAVVLSAQLCQVHQQRNESSTTTIDANESFWTWFGYYKICSSAWPASFRTAHRSTVITIFLQAFVLRYRSHTLSFSSSSNWLHDARFLVQDYRVILASSTKFPKAGERNIKVEDFVDLCVAVWEVGSGGNGERNGWVIEMLWWATRYTFNSPKIYRHMIRLFHLGGDTPLAIRTLKLYVQIVSKSYQASSSGAHEQDIDSDVNWVETLVFGVRMICRYVVGNTGSDTEVHDDDDELLEYAGTLFEKARSRLDKEKKILVASVWLAEGIWFSVLALKEEDPYTRPERLRSARRCLIESIQIQPTSSGYYHLALALIRSTSSLSLPSSSSSSSPPPSSSIAEKQNLIQQAIESAGMALESDPKEIRFWHLLGLLLSIQQKWNDAKEVLERGADLDEEFEEEEGNSEDGEEEEDDDNDETDSPRASHLTANTTDAPRPQPLPRPPVYVLSPNPTSIPPSSLLLKSTLEKTQSSKRELYEYSLQLRMTYNALMEVMDGPEGVEEKWVDVFGWIAKKKGVVNNTTVASEHSHRHSIDSSGLLPQTSRNSMDEKTTTVTQTQIEIRVTDVGEAVLPPVRVPLSESGDGGGQEDEGHHHQLDGHVSPIPITISPATPDSEFVQEGNMTSPENVLSSFGNGESNGLHAGASKTNVLWDKRSLSVDRGGGGGGGGNKKVQQVQQMLKDRVHKGRAGISAVSKKIGHGVVVGGGIKQQQQHQPHQHGSGGRRGRGLMRMRRPNSSPDFHQVIRSASFQASSIHSHSRRRIGSILHVNNDHRSPTSPPLSPSPSSPSALPPVSATSTTGSIVGGGGENTKTSLTVSPELKKPRGREAKEIRMLSDLWLMSAATFRRLGKIEQAKGAIQEAEVRDEDNPNVWIQLGLYYLALGHRQHAIDALHKALMIDTDNVAATVHLSGIYLTMGMMVGKEEGGLKSSLNTQETKFDSSASTTTATDRPQQQRRPSFTQPPPQFVTSDPPHVHQSSTPSCQESPCYSSCFDTNVDLAAGLLSHLTKGKGWDVPEAWYYLAKAYKVQGRKEEEREALIRALELQEGRGVRDLGSALGWCI</sequence>
<dbReference type="RefSeq" id="XP_007334654.1">
    <property type="nucleotide sequence ID" value="XM_007334592.1"/>
</dbReference>
<feature type="compositionally biased region" description="Low complexity" evidence="4">
    <location>
        <begin position="1061"/>
        <end position="1076"/>
    </location>
</feature>
<evidence type="ECO:0000256" key="3">
    <source>
        <dbReference type="PROSITE-ProRule" id="PRU00339"/>
    </source>
</evidence>
<keyword evidence="6" id="KW-1185">Reference proteome</keyword>
<feature type="region of interest" description="Disordered" evidence="4">
    <location>
        <begin position="1208"/>
        <end position="1255"/>
    </location>
</feature>
<dbReference type="HOGENOM" id="CLU_004745_0_0_1"/>
<evidence type="ECO:0000256" key="2">
    <source>
        <dbReference type="ARBA" id="ARBA00038251"/>
    </source>
</evidence>
<dbReference type="eggNOG" id="ENOG502S2NV">
    <property type="taxonomic scope" value="Eukaryota"/>
</dbReference>
<evidence type="ECO:0000256" key="4">
    <source>
        <dbReference type="SAM" id="MobiDB-lite"/>
    </source>
</evidence>
<dbReference type="InterPro" id="IPR019734">
    <property type="entry name" value="TPR_rpt"/>
</dbReference>
<dbReference type="InterPro" id="IPR051722">
    <property type="entry name" value="Endocytosis_PI4K-reg_protein"/>
</dbReference>
<dbReference type="Gene3D" id="1.25.40.10">
    <property type="entry name" value="Tetratricopeptide repeat domain"/>
    <property type="match status" value="2"/>
</dbReference>
<evidence type="ECO:0008006" key="7">
    <source>
        <dbReference type="Google" id="ProtNLM"/>
    </source>
</evidence>
<feature type="compositionally biased region" description="Polar residues" evidence="4">
    <location>
        <begin position="1224"/>
        <end position="1234"/>
    </location>
</feature>
<evidence type="ECO:0000313" key="6">
    <source>
        <dbReference type="Proteomes" id="UP000008493"/>
    </source>
</evidence>
<feature type="compositionally biased region" description="Low complexity" evidence="4">
    <location>
        <begin position="983"/>
        <end position="993"/>
    </location>
</feature>
<dbReference type="EMBL" id="JH971430">
    <property type="protein sequence ID" value="EKM74696.1"/>
    <property type="molecule type" value="Genomic_DNA"/>
</dbReference>
<comment type="function">
    <text evidence="1">Involved in endocytosis.</text>
</comment>
<dbReference type="Pfam" id="PF13181">
    <property type="entry name" value="TPR_8"/>
    <property type="match status" value="1"/>
</dbReference>
<dbReference type="OMA" id="KQPPEQD"/>
<feature type="region of interest" description="Disordered" evidence="4">
    <location>
        <begin position="1043"/>
        <end position="1099"/>
    </location>
</feature>
<accession>K5WHG7</accession>
<dbReference type="SUPFAM" id="SSF48452">
    <property type="entry name" value="TPR-like"/>
    <property type="match status" value="2"/>
</dbReference>
<keyword evidence="3" id="KW-0802">TPR repeat</keyword>
<feature type="repeat" description="TPR" evidence="3">
    <location>
        <begin position="1144"/>
        <end position="1177"/>
    </location>
</feature>
<feature type="region of interest" description="Disordered" evidence="4">
    <location>
        <begin position="982"/>
        <end position="1014"/>
    </location>
</feature>
<evidence type="ECO:0000313" key="5">
    <source>
        <dbReference type="EMBL" id="EKM74696.1"/>
    </source>
</evidence>
<dbReference type="OrthoDB" id="29013at2759"/>